<evidence type="ECO:0000259" key="9">
    <source>
        <dbReference type="PROSITE" id="PS50157"/>
    </source>
</evidence>
<feature type="domain" description="ZAD" evidence="10">
    <location>
        <begin position="208"/>
        <end position="284"/>
    </location>
</feature>
<keyword evidence="4 8" id="KW-0862">Zinc</keyword>
<keyword evidence="2" id="KW-0677">Repeat</keyword>
<evidence type="ECO:0000256" key="8">
    <source>
        <dbReference type="PROSITE-ProRule" id="PRU01263"/>
    </source>
</evidence>
<evidence type="ECO:0000256" key="3">
    <source>
        <dbReference type="ARBA" id="ARBA00022771"/>
    </source>
</evidence>
<keyword evidence="5" id="KW-0805">Transcription regulation</keyword>
<evidence type="ECO:0000256" key="7">
    <source>
        <dbReference type="PROSITE-ProRule" id="PRU00042"/>
    </source>
</evidence>
<dbReference type="GeneID" id="117150403"/>
<feature type="domain" description="C2H2-type" evidence="9">
    <location>
        <begin position="380"/>
        <end position="407"/>
    </location>
</feature>
<organism evidence="11 12">
    <name type="scientific">Drosophila mauritiana</name>
    <name type="common">Fruit fly</name>
    <dbReference type="NCBI Taxonomy" id="7226"/>
    <lineage>
        <taxon>Eukaryota</taxon>
        <taxon>Metazoa</taxon>
        <taxon>Ecdysozoa</taxon>
        <taxon>Arthropoda</taxon>
        <taxon>Hexapoda</taxon>
        <taxon>Insecta</taxon>
        <taxon>Pterygota</taxon>
        <taxon>Neoptera</taxon>
        <taxon>Endopterygota</taxon>
        <taxon>Diptera</taxon>
        <taxon>Brachycera</taxon>
        <taxon>Muscomorpha</taxon>
        <taxon>Ephydroidea</taxon>
        <taxon>Drosophilidae</taxon>
        <taxon>Drosophila</taxon>
        <taxon>Sophophora</taxon>
    </lineage>
</organism>
<feature type="domain" description="C2H2-type" evidence="9">
    <location>
        <begin position="468"/>
        <end position="496"/>
    </location>
</feature>
<keyword evidence="3 7" id="KW-0863">Zinc-finger</keyword>
<feature type="domain" description="C2H2-type" evidence="9">
    <location>
        <begin position="589"/>
        <end position="616"/>
    </location>
</feature>
<dbReference type="InterPro" id="IPR012934">
    <property type="entry name" value="Znf_AD"/>
</dbReference>
<evidence type="ECO:0000313" key="11">
    <source>
        <dbReference type="Proteomes" id="UP000515162"/>
    </source>
</evidence>
<dbReference type="SMART" id="SM00355">
    <property type="entry name" value="ZnF_C2H2"/>
    <property type="match status" value="10"/>
</dbReference>
<evidence type="ECO:0000256" key="2">
    <source>
        <dbReference type="ARBA" id="ARBA00022737"/>
    </source>
</evidence>
<feature type="domain" description="C2H2-type" evidence="9">
    <location>
        <begin position="534"/>
        <end position="561"/>
    </location>
</feature>
<feature type="domain" description="C2H2-type" evidence="9">
    <location>
        <begin position="497"/>
        <end position="515"/>
    </location>
</feature>
<feature type="domain" description="C2H2-type" evidence="9">
    <location>
        <begin position="415"/>
        <end position="442"/>
    </location>
</feature>
<dbReference type="PROSITE" id="PS51915">
    <property type="entry name" value="ZAD"/>
    <property type="match status" value="1"/>
</dbReference>
<dbReference type="SUPFAM" id="SSF57667">
    <property type="entry name" value="beta-beta-alpha zinc fingers"/>
    <property type="match status" value="5"/>
</dbReference>
<evidence type="ECO:0000313" key="12">
    <source>
        <dbReference type="RefSeq" id="XP_033173161.1"/>
    </source>
</evidence>
<keyword evidence="6" id="KW-0804">Transcription</keyword>
<dbReference type="RefSeq" id="XP_033173161.1">
    <property type="nucleotide sequence ID" value="XM_033317270.1"/>
</dbReference>
<protein>
    <submittedName>
        <fullName evidence="12">Zinc finger protein 668</fullName>
    </submittedName>
</protein>
<sequence>MTRAMENLCQCCKLRPGLSVKRGGSLPKTLCLQCLHLDTFGTKPKVPSRETQIKETVHVEPSSEDGLPEHPLYPEVQLVVKEEDALIKKKVIEENHIHNEEVIGARPIVDVEVHENDPASNDVILIQDSFDEEVILDPPANNDVIIIQDSIAEEVILEDHPANNDVIIIQDSVAEEELPVIKEEAIEVEDMQGEYFIITECLEEPAIGSCRVCLEQSDNLTNIFDDAKESGIPIATTLSQYTGMPVEKGDSFSEYICVTCVDVVKNAFDDLQAKENTIQMYRQPKEEIIDIDSIPVKNKSVDYEVTGKPPHRCPQCPKIFLLAAKLQDHIRTHNETRTTEPPRLKCPKCPSIYMKRGCLEAHMWIHRPYDERESELEPPYRCPHCPKVFLYSSFLKIHIQTHENVSNRLSRKSSYNCAQCAAVFSDVSSLKDHVKSHAEQRTFECPLCLVSFQEESNLKSHDCAHTRFKCHKCSKFFQSQNYLDYHFKKNHTTKGPFKCIKCQQTFEKRSALKEHISSQVCVQFLRSTSPGQIFPCPKCPKKFSIEANYQMHHATHKKVKTVIEKHNCTQCEKSYQNKKLLTKHILSHNRCVHCPMSFTSKYLLKQHTCTHSKQLSGRRGRRNLNVKYNECDESNESDLEP</sequence>
<dbReference type="GO" id="GO:0005634">
    <property type="term" value="C:nucleus"/>
    <property type="evidence" value="ECO:0007669"/>
    <property type="project" value="InterPro"/>
</dbReference>
<gene>
    <name evidence="12" type="primary">LOC117150403</name>
</gene>
<evidence type="ECO:0000256" key="1">
    <source>
        <dbReference type="ARBA" id="ARBA00022723"/>
    </source>
</evidence>
<evidence type="ECO:0000256" key="4">
    <source>
        <dbReference type="ARBA" id="ARBA00022833"/>
    </source>
</evidence>
<evidence type="ECO:0000256" key="6">
    <source>
        <dbReference type="ARBA" id="ARBA00023163"/>
    </source>
</evidence>
<dbReference type="PANTHER" id="PTHR24379:SF121">
    <property type="entry name" value="C2H2-TYPE DOMAIN-CONTAINING PROTEIN"/>
    <property type="match status" value="1"/>
</dbReference>
<proteinExistence type="predicted"/>
<keyword evidence="11" id="KW-1185">Reference proteome</keyword>
<dbReference type="Pfam" id="PF07776">
    <property type="entry name" value="zf-AD"/>
    <property type="match status" value="1"/>
</dbReference>
<feature type="domain" description="C2H2-type" evidence="9">
    <location>
        <begin position="311"/>
        <end position="338"/>
    </location>
</feature>
<dbReference type="PROSITE" id="PS00028">
    <property type="entry name" value="ZINC_FINGER_C2H2_1"/>
    <property type="match status" value="9"/>
</dbReference>
<dbReference type="FunFam" id="3.30.160.60:FF:004724">
    <property type="match status" value="1"/>
</dbReference>
<dbReference type="Proteomes" id="UP000515162">
    <property type="component" value="Chromosome 2L"/>
</dbReference>
<dbReference type="PROSITE" id="PS50157">
    <property type="entry name" value="ZINC_FINGER_C2H2_2"/>
    <property type="match status" value="9"/>
</dbReference>
<evidence type="ECO:0000259" key="10">
    <source>
        <dbReference type="PROSITE" id="PS51915"/>
    </source>
</evidence>
<dbReference type="InterPro" id="IPR013087">
    <property type="entry name" value="Znf_C2H2_type"/>
</dbReference>
<dbReference type="SUPFAM" id="SSF57716">
    <property type="entry name" value="Glucocorticoid receptor-like (DNA-binding domain)"/>
    <property type="match status" value="1"/>
</dbReference>
<dbReference type="InterPro" id="IPR036236">
    <property type="entry name" value="Znf_C2H2_sf"/>
</dbReference>
<feature type="binding site" evidence="8">
    <location>
        <position position="213"/>
    </location>
    <ligand>
        <name>Zn(2+)</name>
        <dbReference type="ChEBI" id="CHEBI:29105"/>
    </ligand>
</feature>
<feature type="domain" description="C2H2-type" evidence="9">
    <location>
        <begin position="566"/>
        <end position="588"/>
    </location>
</feature>
<dbReference type="Gene3D" id="3.30.160.60">
    <property type="entry name" value="Classic Zinc Finger"/>
    <property type="match status" value="5"/>
</dbReference>
<feature type="binding site" evidence="8">
    <location>
        <position position="210"/>
    </location>
    <ligand>
        <name>Zn(2+)</name>
        <dbReference type="ChEBI" id="CHEBI:29105"/>
    </ligand>
</feature>
<name>A0A6P8LFA2_DROMA</name>
<dbReference type="AlphaFoldDB" id="A0A6P8LFA2"/>
<feature type="domain" description="C2H2-type" evidence="9">
    <location>
        <begin position="443"/>
        <end position="470"/>
    </location>
</feature>
<evidence type="ECO:0000256" key="5">
    <source>
        <dbReference type="ARBA" id="ARBA00023015"/>
    </source>
</evidence>
<dbReference type="Pfam" id="PF00096">
    <property type="entry name" value="zf-C2H2"/>
    <property type="match status" value="2"/>
</dbReference>
<dbReference type="PANTHER" id="PTHR24379">
    <property type="entry name" value="KRAB AND ZINC FINGER DOMAIN-CONTAINING"/>
    <property type="match status" value="1"/>
</dbReference>
<accession>A0A6P8LFA2</accession>
<feature type="binding site" evidence="8">
    <location>
        <position position="260"/>
    </location>
    <ligand>
        <name>Zn(2+)</name>
        <dbReference type="ChEBI" id="CHEBI:29105"/>
    </ligand>
</feature>
<dbReference type="GO" id="GO:0008270">
    <property type="term" value="F:zinc ion binding"/>
    <property type="evidence" value="ECO:0007669"/>
    <property type="project" value="UniProtKB-UniRule"/>
</dbReference>
<keyword evidence="1 8" id="KW-0479">Metal-binding</keyword>
<feature type="binding site" evidence="8">
    <location>
        <position position="257"/>
    </location>
    <ligand>
        <name>Zn(2+)</name>
        <dbReference type="ChEBI" id="CHEBI:29105"/>
    </ligand>
</feature>
<reference evidence="12" key="1">
    <citation type="submission" date="2025-08" db="UniProtKB">
        <authorList>
            <consortium name="RefSeq"/>
        </authorList>
    </citation>
    <scope>IDENTIFICATION</scope>
    <source>
        <strain evidence="12">Mau12</strain>
        <tissue evidence="12">Whole Body</tissue>
    </source>
</reference>